<feature type="transmembrane region" description="Helical" evidence="6">
    <location>
        <begin position="529"/>
        <end position="557"/>
    </location>
</feature>
<feature type="transmembrane region" description="Helical" evidence="6">
    <location>
        <begin position="111"/>
        <end position="138"/>
    </location>
</feature>
<sequence length="662" mass="74031">MNKSFYFKFAKTNLKKNSKTYLPYILACISAIIMFYTMDCIVLNEGLNKIRSAGSLKMILKFAIKVIGLFSIVFLFYTNSFLIKRRKKEIGLYNVLGMEKKHIAKVLSIETVIVAIISLVLGILGGIIVGKLMFLILINLMKLDITISSSFSISVPAIIQTIELFSMIFVATLIANLLQVKITNPIELLKGGQKGEKEPKASWILAISGVIELAVGYGLAMYIETPLKAFNIFFIAVILVIVGTYSTFTSGSIALLKMLKKNKKFFYKTKNFVSVSGMIYRMKQNAVGLANICILSTAVLLTISTTIALYAGQESSLKITYPLDVSISIRNATAKEKDKVANIIKEAAAKNDVTLKNQVEFDDKELMTLQNENSFKIANKADNLSFMSDIKSIHLYTLKDYNKMEGKSVALKDNEVLIFSVGKEFNYDSIVISGKEFKVKEKLNNIKIANKNKNNLTDEYRIVVKDMNTLKDIYEQKSTNELANATDSIAFDIDGNKEDTIKLCNSLNSHINSVKNSSFKSIYTDREDFYIFNGGFIFIGCFLGLLFTMGTVLIIYYKQISEGYDDSERFKIMQKVGMSKKEVKNTINKQILMVFFLPLAVAVIHIAVAINVVSKLLTLFGLFSTSTLILSIAGTVVIFAVLYSVVYGLTAKTYYKIVQQEN</sequence>
<dbReference type="RefSeq" id="WP_071611246.1">
    <property type="nucleotide sequence ID" value="NZ_CP015756.1"/>
</dbReference>
<feature type="transmembrane region" description="Helical" evidence="6">
    <location>
        <begin position="158"/>
        <end position="180"/>
    </location>
</feature>
<dbReference type="GO" id="GO:0055085">
    <property type="term" value="P:transmembrane transport"/>
    <property type="evidence" value="ECO:0007669"/>
    <property type="project" value="UniProtKB-UniRule"/>
</dbReference>
<dbReference type="InterPro" id="IPR027022">
    <property type="entry name" value="ABC_permease_BceB-typ"/>
</dbReference>
<feature type="transmembrane region" description="Helical" evidence="6">
    <location>
        <begin position="619"/>
        <end position="646"/>
    </location>
</feature>
<feature type="transmembrane region" description="Helical" evidence="6">
    <location>
        <begin position="229"/>
        <end position="256"/>
    </location>
</feature>
<name>A0A1J0GC66_9CLOT</name>
<dbReference type="OrthoDB" id="9781780at2"/>
<feature type="domain" description="ABC3 transporter permease C-terminal" evidence="7">
    <location>
        <begin position="66"/>
        <end position="175"/>
    </location>
</feature>
<accession>A0A1J0GC66</accession>
<feature type="transmembrane region" description="Helical" evidence="6">
    <location>
        <begin position="201"/>
        <end position="223"/>
    </location>
</feature>
<dbReference type="PANTHER" id="PTHR46795">
    <property type="entry name" value="ABC TRANSPORTER PERMEASE-RELATED-RELATED"/>
    <property type="match status" value="1"/>
</dbReference>
<feature type="transmembrane region" description="Helical" evidence="6">
    <location>
        <begin position="286"/>
        <end position="311"/>
    </location>
</feature>
<dbReference type="GO" id="GO:0005886">
    <property type="term" value="C:plasma membrane"/>
    <property type="evidence" value="ECO:0007669"/>
    <property type="project" value="UniProtKB-SubCell"/>
</dbReference>
<comment type="similarity">
    <text evidence="6">Belongs to the ABC-4 integral membrane protein family.</text>
</comment>
<dbReference type="InterPro" id="IPR003838">
    <property type="entry name" value="ABC3_permease_C"/>
</dbReference>
<evidence type="ECO:0000256" key="6">
    <source>
        <dbReference type="PIRNR" id="PIRNR018968"/>
    </source>
</evidence>
<comment type="subcellular location">
    <subcellularLocation>
        <location evidence="1 6">Cell membrane</location>
        <topology evidence="1 6">Multi-pass membrane protein</topology>
    </subcellularLocation>
</comment>
<keyword evidence="5 6" id="KW-0472">Membrane</keyword>
<gene>
    <name evidence="8" type="ORF">A7L45_02140</name>
</gene>
<keyword evidence="9" id="KW-1185">Reference proteome</keyword>
<dbReference type="InterPro" id="IPR052536">
    <property type="entry name" value="ABC-4_Integral_Memb_Prot"/>
</dbReference>
<keyword evidence="8" id="KW-0131">Cell cycle</keyword>
<evidence type="ECO:0000256" key="5">
    <source>
        <dbReference type="ARBA" id="ARBA00023136"/>
    </source>
</evidence>
<keyword evidence="2 6" id="KW-1003">Cell membrane</keyword>
<evidence type="ECO:0000256" key="1">
    <source>
        <dbReference type="ARBA" id="ARBA00004651"/>
    </source>
</evidence>
<evidence type="ECO:0000313" key="9">
    <source>
        <dbReference type="Proteomes" id="UP000182569"/>
    </source>
</evidence>
<feature type="transmembrane region" description="Helical" evidence="6">
    <location>
        <begin position="58"/>
        <end position="78"/>
    </location>
</feature>
<keyword evidence="8" id="KW-0132">Cell division</keyword>
<dbReference type="GO" id="GO:0051301">
    <property type="term" value="P:cell division"/>
    <property type="evidence" value="ECO:0007669"/>
    <property type="project" value="UniProtKB-KW"/>
</dbReference>
<dbReference type="AlphaFoldDB" id="A0A1J0GC66"/>
<evidence type="ECO:0000259" key="7">
    <source>
        <dbReference type="Pfam" id="PF02687"/>
    </source>
</evidence>
<feature type="transmembrane region" description="Helical" evidence="6">
    <location>
        <begin position="21"/>
        <end position="38"/>
    </location>
</feature>
<evidence type="ECO:0000313" key="8">
    <source>
        <dbReference type="EMBL" id="APC38948.1"/>
    </source>
</evidence>
<dbReference type="PIRSF" id="PIRSF018968">
    <property type="entry name" value="ABC_permease_BceB"/>
    <property type="match status" value="1"/>
</dbReference>
<evidence type="ECO:0000256" key="4">
    <source>
        <dbReference type="ARBA" id="ARBA00022989"/>
    </source>
</evidence>
<evidence type="ECO:0000256" key="2">
    <source>
        <dbReference type="ARBA" id="ARBA00022475"/>
    </source>
</evidence>
<protein>
    <submittedName>
        <fullName evidence="8">Cell division protein FtsX</fullName>
    </submittedName>
</protein>
<feature type="transmembrane region" description="Helical" evidence="6">
    <location>
        <begin position="591"/>
        <end position="613"/>
    </location>
</feature>
<reference evidence="9" key="1">
    <citation type="journal article" date="2016" name="Front. Microbiol.">
        <title>Complete Genome Sequence of Clostridium estertheticum DSM 8809, a Microbe Identified in Spoiled Vacuum Packed Beef.</title>
        <authorList>
            <person name="Yu Z."/>
            <person name="Gunn L."/>
            <person name="Brennan E."/>
            <person name="Reid R."/>
            <person name="Wall P.G."/>
            <person name="Gaora O.P."/>
            <person name="Hurley D."/>
            <person name="Bolton D."/>
            <person name="Fanning S."/>
        </authorList>
    </citation>
    <scope>NUCLEOTIDE SEQUENCE [LARGE SCALE GENOMIC DNA]</scope>
    <source>
        <strain evidence="9">DSM 8809</strain>
    </source>
</reference>
<dbReference type="STRING" id="1552.A7L45_02140"/>
<organism evidence="8 9">
    <name type="scientific">Clostridium estertheticum subsp. estertheticum</name>
    <dbReference type="NCBI Taxonomy" id="1552"/>
    <lineage>
        <taxon>Bacteria</taxon>
        <taxon>Bacillati</taxon>
        <taxon>Bacillota</taxon>
        <taxon>Clostridia</taxon>
        <taxon>Eubacteriales</taxon>
        <taxon>Clostridiaceae</taxon>
        <taxon>Clostridium</taxon>
    </lineage>
</organism>
<dbReference type="KEGG" id="ceu:A7L45_02140"/>
<keyword evidence="6" id="KW-0813">Transport</keyword>
<dbReference type="PANTHER" id="PTHR46795:SF3">
    <property type="entry name" value="ABC TRANSPORTER PERMEASE"/>
    <property type="match status" value="1"/>
</dbReference>
<dbReference type="Proteomes" id="UP000182569">
    <property type="component" value="Chromosome"/>
</dbReference>
<keyword evidence="4 6" id="KW-1133">Transmembrane helix</keyword>
<proteinExistence type="inferred from homology"/>
<keyword evidence="3 6" id="KW-0812">Transmembrane</keyword>
<evidence type="ECO:0000256" key="3">
    <source>
        <dbReference type="ARBA" id="ARBA00022692"/>
    </source>
</evidence>
<dbReference type="Pfam" id="PF02687">
    <property type="entry name" value="FtsX"/>
    <property type="match status" value="1"/>
</dbReference>
<dbReference type="EMBL" id="CP015756">
    <property type="protein sequence ID" value="APC38948.1"/>
    <property type="molecule type" value="Genomic_DNA"/>
</dbReference>